<protein>
    <recommendedName>
        <fullName evidence="1">Reelin domain-containing protein</fullName>
    </recommendedName>
</protein>
<name>A0AAN8WRI0_HALRR</name>
<dbReference type="AlphaFoldDB" id="A0AAN8WRI0"/>
<dbReference type="EMBL" id="JAXCGZ010015200">
    <property type="protein sequence ID" value="KAK7070887.1"/>
    <property type="molecule type" value="Genomic_DNA"/>
</dbReference>
<comment type="caution">
    <text evidence="2">The sequence shown here is derived from an EMBL/GenBank/DDBJ whole genome shotgun (WGS) entry which is preliminary data.</text>
</comment>
<dbReference type="Pfam" id="PF02014">
    <property type="entry name" value="Reeler"/>
    <property type="match status" value="1"/>
</dbReference>
<sequence length="75" mass="7987">MTPGHVTLGSQSSLAPYGIHITPEGNGTFLVTVYGKGNEKFKGFILQGRDFSENRVGIFNAVQSKGKIIECGGTK</sequence>
<keyword evidence="3" id="KW-1185">Reference proteome</keyword>
<organism evidence="2 3">
    <name type="scientific">Halocaridina rubra</name>
    <name type="common">Hawaiian red shrimp</name>
    <dbReference type="NCBI Taxonomy" id="373956"/>
    <lineage>
        <taxon>Eukaryota</taxon>
        <taxon>Metazoa</taxon>
        <taxon>Ecdysozoa</taxon>
        <taxon>Arthropoda</taxon>
        <taxon>Crustacea</taxon>
        <taxon>Multicrustacea</taxon>
        <taxon>Malacostraca</taxon>
        <taxon>Eumalacostraca</taxon>
        <taxon>Eucarida</taxon>
        <taxon>Decapoda</taxon>
        <taxon>Pleocyemata</taxon>
        <taxon>Caridea</taxon>
        <taxon>Atyoidea</taxon>
        <taxon>Atyidae</taxon>
        <taxon>Halocaridina</taxon>
    </lineage>
</organism>
<evidence type="ECO:0000259" key="1">
    <source>
        <dbReference type="Pfam" id="PF02014"/>
    </source>
</evidence>
<feature type="domain" description="Reelin" evidence="1">
    <location>
        <begin position="1"/>
        <end position="73"/>
    </location>
</feature>
<evidence type="ECO:0000313" key="3">
    <source>
        <dbReference type="Proteomes" id="UP001381693"/>
    </source>
</evidence>
<proteinExistence type="predicted"/>
<reference evidence="2 3" key="1">
    <citation type="submission" date="2023-11" db="EMBL/GenBank/DDBJ databases">
        <title>Halocaridina rubra genome assembly.</title>
        <authorList>
            <person name="Smith C."/>
        </authorList>
    </citation>
    <scope>NUCLEOTIDE SEQUENCE [LARGE SCALE GENOMIC DNA]</scope>
    <source>
        <strain evidence="2">EP-1</strain>
        <tissue evidence="2">Whole</tissue>
    </source>
</reference>
<accession>A0AAN8WRI0</accession>
<feature type="non-terminal residue" evidence="2">
    <location>
        <position position="75"/>
    </location>
</feature>
<dbReference type="InterPro" id="IPR002861">
    <property type="entry name" value="Reeler_dom"/>
</dbReference>
<dbReference type="Proteomes" id="UP001381693">
    <property type="component" value="Unassembled WGS sequence"/>
</dbReference>
<gene>
    <name evidence="2" type="ORF">SK128_019779</name>
</gene>
<evidence type="ECO:0000313" key="2">
    <source>
        <dbReference type="EMBL" id="KAK7070887.1"/>
    </source>
</evidence>